<dbReference type="AlphaFoldDB" id="A0A7J6RFW4"/>
<accession>A0A7J6RFW4</accession>
<dbReference type="Proteomes" id="UP000574390">
    <property type="component" value="Unassembled WGS sequence"/>
</dbReference>
<proteinExistence type="predicted"/>
<reference evidence="2 3" key="1">
    <citation type="submission" date="2020-04" db="EMBL/GenBank/DDBJ databases">
        <title>Perkinsus olseni comparative genomics.</title>
        <authorList>
            <person name="Bogema D.R."/>
        </authorList>
    </citation>
    <scope>NUCLEOTIDE SEQUENCE [LARGE SCALE GENOMIC DNA]</scope>
    <source>
        <strain evidence="2">ATCC PRA-205</strain>
    </source>
</reference>
<name>A0A7J6RFW4_PEROL</name>
<evidence type="ECO:0008006" key="4">
    <source>
        <dbReference type="Google" id="ProtNLM"/>
    </source>
</evidence>
<gene>
    <name evidence="2" type="ORF">FOZ62_009067</name>
</gene>
<comment type="caution">
    <text evidence="2">The sequence shown here is derived from an EMBL/GenBank/DDBJ whole genome shotgun (WGS) entry which is preliminary data.</text>
</comment>
<evidence type="ECO:0000256" key="1">
    <source>
        <dbReference type="SAM" id="MobiDB-lite"/>
    </source>
</evidence>
<dbReference type="EMBL" id="JABANM010022637">
    <property type="protein sequence ID" value="KAF4719262.1"/>
    <property type="molecule type" value="Genomic_DNA"/>
</dbReference>
<feature type="compositionally biased region" description="Polar residues" evidence="1">
    <location>
        <begin position="43"/>
        <end position="61"/>
    </location>
</feature>
<organism evidence="2 3">
    <name type="scientific">Perkinsus olseni</name>
    <name type="common">Perkinsus atlanticus</name>
    <dbReference type="NCBI Taxonomy" id="32597"/>
    <lineage>
        <taxon>Eukaryota</taxon>
        <taxon>Sar</taxon>
        <taxon>Alveolata</taxon>
        <taxon>Perkinsozoa</taxon>
        <taxon>Perkinsea</taxon>
        <taxon>Perkinsida</taxon>
        <taxon>Perkinsidae</taxon>
        <taxon>Perkinsus</taxon>
    </lineage>
</organism>
<evidence type="ECO:0000313" key="2">
    <source>
        <dbReference type="EMBL" id="KAF4719262.1"/>
    </source>
</evidence>
<evidence type="ECO:0000313" key="3">
    <source>
        <dbReference type="Proteomes" id="UP000574390"/>
    </source>
</evidence>
<feature type="region of interest" description="Disordered" evidence="1">
    <location>
        <begin position="36"/>
        <end position="74"/>
    </location>
</feature>
<sequence>MASNSTGQATEATYASYVPTDEALQRAANALLQAMLRERNANEGHSQPALQQSTPRDQNNRPVEAPRKPKSKYVTSPSLVFDTLDDAKRALNMCAGFGGDGCQGAMTLDNYYSRIKINDMVHWYRCPYRGGRRTGWKSCNYSGQIVATSDGKYVVNKLASGHLDHVPDGRPKPLNHGLDKEIRNVIDEGVLQGVPACQSIDRCREKGLALPTEKFRQQVYKRRHTVRTAENIDRPRPGPTKMEMSAFCEKHKKMPLNHHGILCLDYNFADTDASRKDFFCFFTTPSLLQRNSVRGLFVCDYTYKASWLSVPILLGSIREPTSFSLVAVELTAREDSLAAKRLFSSVKKWSAEVLPQEQGGCQPWGLLSDADESLSAGFRAVYGETHPTGLDKRMRLPEDRQAASTHRFYCYVHMLRATYKLFQKTIPNPKSPENKDVWRRFRGALSVAQMSPTPEIFCVVIKLIIKEWESLGGFIKLWVRRWVRRRGNWYQSAGRKEGFYPRTNNATEATNRSFRQGKLPHQATVKIRAEPVNCVRPHSAKLLFPKFNTKLGGRRPRSMRGTSQM</sequence>
<protein>
    <recommendedName>
        <fullName evidence="4">MULE transposase domain-containing protein</fullName>
    </recommendedName>
</protein>